<dbReference type="Proteomes" id="UP001212498">
    <property type="component" value="Unassembled WGS sequence"/>
</dbReference>
<accession>A0ABT4T4R1</accession>
<dbReference type="Pfam" id="PF00067">
    <property type="entry name" value="p450"/>
    <property type="match status" value="2"/>
</dbReference>
<evidence type="ECO:0000256" key="2">
    <source>
        <dbReference type="RuleBase" id="RU000461"/>
    </source>
</evidence>
<comment type="similarity">
    <text evidence="1 2">Belongs to the cytochrome P450 family.</text>
</comment>
<comment type="caution">
    <text evidence="3">The sequence shown here is derived from an EMBL/GenBank/DDBJ whole genome shotgun (WGS) entry which is preliminary data.</text>
</comment>
<proteinExistence type="inferred from homology"/>
<keyword evidence="4" id="KW-1185">Reference proteome</keyword>
<evidence type="ECO:0000256" key="1">
    <source>
        <dbReference type="ARBA" id="ARBA00010617"/>
    </source>
</evidence>
<dbReference type="PROSITE" id="PS00086">
    <property type="entry name" value="CYTOCHROME_P450"/>
    <property type="match status" value="1"/>
</dbReference>
<reference evidence="3 4" key="1">
    <citation type="submission" date="2022-11" db="EMBL/GenBank/DDBJ databases">
        <title>Nonomuraea corallina sp. nov., a new species of the genus Nonomuraea isolated from sea side sediment in Thai sea.</title>
        <authorList>
            <person name="Ngamcharungchit C."/>
            <person name="Matsumoto A."/>
            <person name="Suriyachadkun C."/>
            <person name="Panbangred W."/>
            <person name="Inahashi Y."/>
            <person name="Intra B."/>
        </authorList>
    </citation>
    <scope>NUCLEOTIDE SEQUENCE [LARGE SCALE GENOMIC DNA]</scope>
    <source>
        <strain evidence="3 4">DSM 43553</strain>
    </source>
</reference>
<dbReference type="PANTHER" id="PTHR46696">
    <property type="entry name" value="P450, PUTATIVE (EUROFUNG)-RELATED"/>
    <property type="match status" value="1"/>
</dbReference>
<dbReference type="EMBL" id="JAPNUD010000099">
    <property type="protein sequence ID" value="MDA0644484.1"/>
    <property type="molecule type" value="Genomic_DNA"/>
</dbReference>
<dbReference type="Gene3D" id="1.10.630.10">
    <property type="entry name" value="Cytochrome P450"/>
    <property type="match status" value="1"/>
</dbReference>
<dbReference type="PANTHER" id="PTHR46696:SF6">
    <property type="entry name" value="P450, PUTATIVE (EUROFUNG)-RELATED"/>
    <property type="match status" value="1"/>
</dbReference>
<keyword evidence="2" id="KW-0560">Oxidoreductase</keyword>
<organism evidence="3 4">
    <name type="scientific">Nonomuraea ferruginea</name>
    <dbReference type="NCBI Taxonomy" id="46174"/>
    <lineage>
        <taxon>Bacteria</taxon>
        <taxon>Bacillati</taxon>
        <taxon>Actinomycetota</taxon>
        <taxon>Actinomycetes</taxon>
        <taxon>Streptosporangiales</taxon>
        <taxon>Streptosporangiaceae</taxon>
        <taxon>Nonomuraea</taxon>
    </lineage>
</organism>
<protein>
    <submittedName>
        <fullName evidence="3">Cytochrome P450</fullName>
    </submittedName>
</protein>
<keyword evidence="2" id="KW-0349">Heme</keyword>
<dbReference type="RefSeq" id="WP_148031167.1">
    <property type="nucleotide sequence ID" value="NZ_BAABFD010000023.1"/>
</dbReference>
<dbReference type="InterPro" id="IPR002397">
    <property type="entry name" value="Cyt_P450_B"/>
</dbReference>
<dbReference type="PRINTS" id="PR00359">
    <property type="entry name" value="BP450"/>
</dbReference>
<dbReference type="SUPFAM" id="SSF48264">
    <property type="entry name" value="Cytochrome P450"/>
    <property type="match status" value="1"/>
</dbReference>
<keyword evidence="2" id="KW-0503">Monooxygenase</keyword>
<sequence>MSESEEFPLVQFMRERFDPADELLRIQADHPVYPMEIPGGQTVYLVTRWDDVRGVLGDHERFSNDFAGVIGLGSNQEDPGGLGFRDPPEHTRLRKFLTPEFTMRRLRRLEPRIEALVTECLDRIEAKGSPADLMEDFALPIPSLVISELLGVPYDEQADFVKVSTNRFDFTAGPEASLQAINDAMTYLTDLVARERRDPGDGLLGQLLRDHGDALDDRTLASMADGMLTGGHDTSTSMLALGSLWLLENPDQAAKVREVDGYIDEVIEELLRYMTVVQVAFPRFARDDLELHGQQIKKGELVLCSLAAANRDPNLGEDMNQVKPGRHTAGSHLAFGHGIHRCIGAPLAQMELRIAYPMLLRRFPTLRLDGEVPWRKLAIVYGVEKLPVAW</sequence>
<dbReference type="InterPro" id="IPR001128">
    <property type="entry name" value="Cyt_P450"/>
</dbReference>
<keyword evidence="2" id="KW-0479">Metal-binding</keyword>
<evidence type="ECO:0000313" key="3">
    <source>
        <dbReference type="EMBL" id="MDA0644484.1"/>
    </source>
</evidence>
<evidence type="ECO:0000313" key="4">
    <source>
        <dbReference type="Proteomes" id="UP001212498"/>
    </source>
</evidence>
<dbReference type="PRINTS" id="PR00385">
    <property type="entry name" value="P450"/>
</dbReference>
<gene>
    <name evidence="3" type="ORF">OUY24_27975</name>
</gene>
<dbReference type="InterPro" id="IPR036396">
    <property type="entry name" value="Cyt_P450_sf"/>
</dbReference>
<keyword evidence="2" id="KW-0408">Iron</keyword>
<dbReference type="CDD" id="cd11030">
    <property type="entry name" value="CYP105-like"/>
    <property type="match status" value="1"/>
</dbReference>
<dbReference type="InterPro" id="IPR017972">
    <property type="entry name" value="Cyt_P450_CS"/>
</dbReference>
<name>A0ABT4T4R1_9ACTN</name>